<gene>
    <name evidence="2" type="ORF">UX92_C0016G0004</name>
</gene>
<comment type="caution">
    <text evidence="2">The sequence shown here is derived from an EMBL/GenBank/DDBJ whole genome shotgun (WGS) entry which is preliminary data.</text>
</comment>
<dbReference type="InterPro" id="IPR041049">
    <property type="entry name" value="DUF5615"/>
</dbReference>
<dbReference type="Proteomes" id="UP000034565">
    <property type="component" value="Unassembled WGS sequence"/>
</dbReference>
<evidence type="ECO:0000259" key="1">
    <source>
        <dbReference type="Pfam" id="PF18480"/>
    </source>
</evidence>
<dbReference type="AlphaFoldDB" id="A0A0G1SHR0"/>
<feature type="domain" description="DUF5615" evidence="1">
    <location>
        <begin position="3"/>
        <end position="109"/>
    </location>
</feature>
<reference evidence="2 3" key="1">
    <citation type="journal article" date="2015" name="Nature">
        <title>rRNA introns, odd ribosomes, and small enigmatic genomes across a large radiation of phyla.</title>
        <authorList>
            <person name="Brown C.T."/>
            <person name="Hug L.A."/>
            <person name="Thomas B.C."/>
            <person name="Sharon I."/>
            <person name="Castelle C.J."/>
            <person name="Singh A."/>
            <person name="Wilkins M.J."/>
            <person name="Williams K.H."/>
            <person name="Banfield J.F."/>
        </authorList>
    </citation>
    <scope>NUCLEOTIDE SEQUENCE [LARGE SCALE GENOMIC DNA]</scope>
</reference>
<sequence>MPKFLLDANLSPETAEYLRSLGYQAESIQEQGLGNLTDEQVVQKAINEGSVIVTFDRDFSQSWYLSYQGKISIVWLRLKKQTVEHVNVVLGDILEQVTEEEFKETLIAIGEEEYKLIRW</sequence>
<organism evidence="2 3">
    <name type="scientific">Candidatus Amesbacteria bacterium GW2011_GWA1_47_20</name>
    <dbReference type="NCBI Taxonomy" id="1618354"/>
    <lineage>
        <taxon>Bacteria</taxon>
        <taxon>Candidatus Amesiibacteriota</taxon>
    </lineage>
</organism>
<proteinExistence type="predicted"/>
<evidence type="ECO:0000313" key="2">
    <source>
        <dbReference type="EMBL" id="KKU68979.1"/>
    </source>
</evidence>
<accession>A0A0G1SHR0</accession>
<protein>
    <recommendedName>
        <fullName evidence="1">DUF5615 domain-containing protein</fullName>
    </recommendedName>
</protein>
<name>A0A0G1SHR0_9BACT</name>
<dbReference type="Pfam" id="PF18480">
    <property type="entry name" value="DUF5615"/>
    <property type="match status" value="1"/>
</dbReference>
<evidence type="ECO:0000313" key="3">
    <source>
        <dbReference type="Proteomes" id="UP000034565"/>
    </source>
</evidence>
<dbReference type="EMBL" id="LCOA01000016">
    <property type="protein sequence ID" value="KKU68979.1"/>
    <property type="molecule type" value="Genomic_DNA"/>
</dbReference>